<evidence type="ECO:0000259" key="9">
    <source>
        <dbReference type="Pfam" id="PF10502"/>
    </source>
</evidence>
<dbReference type="PROSITE" id="PS00761">
    <property type="entry name" value="SPASE_I_3"/>
    <property type="match status" value="1"/>
</dbReference>
<dbReference type="GO" id="GO:0004252">
    <property type="term" value="F:serine-type endopeptidase activity"/>
    <property type="evidence" value="ECO:0007669"/>
    <property type="project" value="InterPro"/>
</dbReference>
<evidence type="ECO:0000313" key="10">
    <source>
        <dbReference type="EMBL" id="MBE5038878.1"/>
    </source>
</evidence>
<dbReference type="EC" id="3.4.21.89" evidence="4 8"/>
<keyword evidence="11" id="KW-1185">Reference proteome</keyword>
<dbReference type="InterPro" id="IPR000223">
    <property type="entry name" value="Pept_S26A_signal_pept_1"/>
</dbReference>
<comment type="catalytic activity">
    <reaction evidence="1 8">
        <text>Cleavage of hydrophobic, N-terminal signal or leader sequences from secreted and periplasmic proteins.</text>
        <dbReference type="EC" id="3.4.21.89"/>
    </reaction>
</comment>
<evidence type="ECO:0000256" key="6">
    <source>
        <dbReference type="ARBA" id="ARBA00022801"/>
    </source>
</evidence>
<dbReference type="AlphaFoldDB" id="A0A9D5RA86"/>
<dbReference type="PANTHER" id="PTHR43390:SF1">
    <property type="entry name" value="CHLOROPLAST PROCESSING PEPTIDASE"/>
    <property type="match status" value="1"/>
</dbReference>
<dbReference type="GO" id="GO:0009003">
    <property type="term" value="F:signal peptidase activity"/>
    <property type="evidence" value="ECO:0007669"/>
    <property type="project" value="UniProtKB-EC"/>
</dbReference>
<evidence type="ECO:0000313" key="11">
    <source>
        <dbReference type="Proteomes" id="UP000806542"/>
    </source>
</evidence>
<keyword evidence="5 8" id="KW-0645">Protease</keyword>
<organism evidence="10 11">
    <name type="scientific">Ructibacterium gallinarum</name>
    <dbReference type="NCBI Taxonomy" id="2779355"/>
    <lineage>
        <taxon>Bacteria</taxon>
        <taxon>Bacillati</taxon>
        <taxon>Bacillota</taxon>
        <taxon>Clostridia</taxon>
        <taxon>Eubacteriales</taxon>
        <taxon>Oscillospiraceae</taxon>
        <taxon>Ructibacterium</taxon>
    </lineage>
</organism>
<dbReference type="EMBL" id="JADCKB010000001">
    <property type="protein sequence ID" value="MBE5038878.1"/>
    <property type="molecule type" value="Genomic_DNA"/>
</dbReference>
<dbReference type="NCBIfam" id="TIGR02227">
    <property type="entry name" value="sigpep_I_bact"/>
    <property type="match status" value="1"/>
</dbReference>
<comment type="caution">
    <text evidence="10">The sequence shown here is derived from an EMBL/GenBank/DDBJ whole genome shotgun (WGS) entry which is preliminary data.</text>
</comment>
<accession>A0A9D5RA86</accession>
<evidence type="ECO:0000256" key="1">
    <source>
        <dbReference type="ARBA" id="ARBA00000677"/>
    </source>
</evidence>
<protein>
    <recommendedName>
        <fullName evidence="4 8">Signal peptidase I</fullName>
        <ecNumber evidence="4 8">3.4.21.89</ecNumber>
    </recommendedName>
</protein>
<evidence type="ECO:0000256" key="2">
    <source>
        <dbReference type="ARBA" id="ARBA00004401"/>
    </source>
</evidence>
<evidence type="ECO:0000256" key="4">
    <source>
        <dbReference type="ARBA" id="ARBA00013208"/>
    </source>
</evidence>
<sequence>MKPEEEKGLFEEKEKAVVNWGKEIRDWVVAIAVAVALSLVIRNFVFTLVKVQGQSMEPTLHNNDRLYVNRLFYTPEKGDVVIFKPASDPKRPYVKRVIATEGDSVYIDFDTGEVYVNDQLIDEPYIKDKTQLSGSYIMSLVAKGEYSKDTPIVVQPGYIFVMGDNRNNSKDSRELGQVPIDEVMGGAVFRFWPLDQFGSVHRDAVSTSFLTDELWELPEDSEYGLG</sequence>
<dbReference type="PROSITE" id="PS00501">
    <property type="entry name" value="SPASE_I_1"/>
    <property type="match status" value="1"/>
</dbReference>
<dbReference type="Proteomes" id="UP000806542">
    <property type="component" value="Unassembled WGS sequence"/>
</dbReference>
<dbReference type="Pfam" id="PF10502">
    <property type="entry name" value="Peptidase_S26"/>
    <property type="match status" value="1"/>
</dbReference>
<proteinExistence type="inferred from homology"/>
<evidence type="ECO:0000256" key="5">
    <source>
        <dbReference type="ARBA" id="ARBA00022670"/>
    </source>
</evidence>
<evidence type="ECO:0000256" key="7">
    <source>
        <dbReference type="PIRSR" id="PIRSR600223-1"/>
    </source>
</evidence>
<evidence type="ECO:0000256" key="3">
    <source>
        <dbReference type="ARBA" id="ARBA00009370"/>
    </source>
</evidence>
<dbReference type="PRINTS" id="PR00727">
    <property type="entry name" value="LEADERPTASE"/>
</dbReference>
<dbReference type="InterPro" id="IPR036286">
    <property type="entry name" value="LexA/Signal_pep-like_sf"/>
</dbReference>
<keyword evidence="8" id="KW-0472">Membrane</keyword>
<name>A0A9D5RA86_9FIRM</name>
<comment type="similarity">
    <text evidence="3 8">Belongs to the peptidase S26 family.</text>
</comment>
<feature type="active site" evidence="7">
    <location>
        <position position="55"/>
    </location>
</feature>
<dbReference type="GO" id="GO:0006465">
    <property type="term" value="P:signal peptide processing"/>
    <property type="evidence" value="ECO:0007669"/>
    <property type="project" value="InterPro"/>
</dbReference>
<evidence type="ECO:0000256" key="8">
    <source>
        <dbReference type="RuleBase" id="RU362042"/>
    </source>
</evidence>
<keyword evidence="6 8" id="KW-0378">Hydrolase</keyword>
<feature type="transmembrane region" description="Helical" evidence="8">
    <location>
        <begin position="27"/>
        <end position="49"/>
    </location>
</feature>
<dbReference type="PANTHER" id="PTHR43390">
    <property type="entry name" value="SIGNAL PEPTIDASE I"/>
    <property type="match status" value="1"/>
</dbReference>
<reference evidence="10" key="1">
    <citation type="submission" date="2020-10" db="EMBL/GenBank/DDBJ databases">
        <title>ChiBAC.</title>
        <authorList>
            <person name="Zenner C."/>
            <person name="Hitch T.C.A."/>
            <person name="Clavel T."/>
        </authorList>
    </citation>
    <scope>NUCLEOTIDE SEQUENCE</scope>
    <source>
        <strain evidence="10">DSM 107454</strain>
    </source>
</reference>
<dbReference type="Gene3D" id="2.10.109.10">
    <property type="entry name" value="Umud Fragment, subunit A"/>
    <property type="match status" value="1"/>
</dbReference>
<dbReference type="SUPFAM" id="SSF51306">
    <property type="entry name" value="LexA/Signal peptidase"/>
    <property type="match status" value="1"/>
</dbReference>
<comment type="subcellular location">
    <subcellularLocation>
        <location evidence="2">Cell membrane</location>
        <topology evidence="2">Single-pass type II membrane protein</topology>
    </subcellularLocation>
    <subcellularLocation>
        <location evidence="8">Membrane</location>
        <topology evidence="8">Single-pass type II membrane protein</topology>
    </subcellularLocation>
</comment>
<feature type="active site" evidence="7">
    <location>
        <position position="95"/>
    </location>
</feature>
<feature type="domain" description="Peptidase S26" evidence="9">
    <location>
        <begin position="25"/>
        <end position="192"/>
    </location>
</feature>
<dbReference type="CDD" id="cd06530">
    <property type="entry name" value="S26_SPase_I"/>
    <property type="match status" value="1"/>
</dbReference>
<gene>
    <name evidence="10" type="primary">lepB</name>
    <name evidence="10" type="ORF">INF28_00155</name>
</gene>
<keyword evidence="8" id="KW-1133">Transmembrane helix</keyword>
<dbReference type="InterPro" id="IPR019758">
    <property type="entry name" value="Pept_S26A_signal_pept_1_CS"/>
</dbReference>
<dbReference type="InterPro" id="IPR019756">
    <property type="entry name" value="Pept_S26A_signal_pept_1_Ser-AS"/>
</dbReference>
<dbReference type="InterPro" id="IPR019533">
    <property type="entry name" value="Peptidase_S26"/>
</dbReference>
<dbReference type="GO" id="GO:0005886">
    <property type="term" value="C:plasma membrane"/>
    <property type="evidence" value="ECO:0007669"/>
    <property type="project" value="UniProtKB-SubCell"/>
</dbReference>
<keyword evidence="8" id="KW-0812">Transmembrane</keyword>